<dbReference type="SUPFAM" id="SSF46689">
    <property type="entry name" value="Homeodomain-like"/>
    <property type="match status" value="1"/>
</dbReference>
<accession>A0A133CWF0</accession>
<dbReference type="InterPro" id="IPR009057">
    <property type="entry name" value="Homeodomain-like_sf"/>
</dbReference>
<dbReference type="PANTHER" id="PTHR43280:SF2">
    <property type="entry name" value="HTH-TYPE TRANSCRIPTIONAL REGULATOR EXSA"/>
    <property type="match status" value="1"/>
</dbReference>
<feature type="domain" description="HTH araC/xylS-type" evidence="4">
    <location>
        <begin position="295"/>
        <end position="392"/>
    </location>
</feature>
<dbReference type="GeneID" id="66455624"/>
<dbReference type="PROSITE" id="PS01124">
    <property type="entry name" value="HTH_ARAC_FAMILY_2"/>
    <property type="match status" value="1"/>
</dbReference>
<dbReference type="GO" id="GO:0043565">
    <property type="term" value="F:sequence-specific DNA binding"/>
    <property type="evidence" value="ECO:0007669"/>
    <property type="project" value="InterPro"/>
</dbReference>
<proteinExistence type="predicted"/>
<dbReference type="Gene3D" id="1.10.10.60">
    <property type="entry name" value="Homeodomain-like"/>
    <property type="match status" value="2"/>
</dbReference>
<dbReference type="STRING" id="1352.AL014_12805"/>
<evidence type="ECO:0000256" key="1">
    <source>
        <dbReference type="ARBA" id="ARBA00023015"/>
    </source>
</evidence>
<reference evidence="5 6" key="1">
    <citation type="submission" date="2019-10" db="EMBL/GenBank/DDBJ databases">
        <title>Evolutionary dynamics of vancomycin-resistant Enterococcus faecium during gastrointestinal tract colonization and bloodstream infection in immunocompromised pediatric patients.</title>
        <authorList>
            <person name="Chilambi G.S."/>
            <person name="Nordstrom H.R."/>
            <person name="Evans D.R."/>
            <person name="Ferrolino J."/>
            <person name="Hayden R.T."/>
            <person name="Maron G.M."/>
            <person name="Vo A.N."/>
            <person name="Gilmore M.S."/>
            <person name="Wolf J."/>
            <person name="Rosch J.W."/>
            <person name="Van Tyne D."/>
        </authorList>
    </citation>
    <scope>NUCLEOTIDE SEQUENCE [LARGE SCALE GENOMIC DNA]</scope>
    <source>
        <strain evidence="5 6">VRECG27</strain>
    </source>
</reference>
<keyword evidence="2" id="KW-0238">DNA-binding</keyword>
<dbReference type="PRINTS" id="PR00032">
    <property type="entry name" value="HTHARAC"/>
</dbReference>
<evidence type="ECO:0000313" key="6">
    <source>
        <dbReference type="Proteomes" id="UP000469871"/>
    </source>
</evidence>
<dbReference type="SMART" id="SM00342">
    <property type="entry name" value="HTH_ARAC"/>
    <property type="match status" value="1"/>
</dbReference>
<comment type="caution">
    <text evidence="5">The sequence shown here is derived from an EMBL/GenBank/DDBJ whole genome shotgun (WGS) entry which is preliminary data.</text>
</comment>
<protein>
    <submittedName>
        <fullName evidence="5">YSIRK-targeted surface antigen transcriptional regulator</fullName>
    </submittedName>
</protein>
<keyword evidence="3" id="KW-0804">Transcription</keyword>
<gene>
    <name evidence="5" type="ORF">GBM73_10360</name>
</gene>
<dbReference type="Pfam" id="PF12833">
    <property type="entry name" value="HTH_18"/>
    <property type="match status" value="1"/>
</dbReference>
<evidence type="ECO:0000256" key="3">
    <source>
        <dbReference type="ARBA" id="ARBA00023163"/>
    </source>
</evidence>
<dbReference type="GO" id="GO:0003700">
    <property type="term" value="F:DNA-binding transcription factor activity"/>
    <property type="evidence" value="ECO:0007669"/>
    <property type="project" value="InterPro"/>
</dbReference>
<keyword evidence="1" id="KW-0805">Transcription regulation</keyword>
<dbReference type="EMBL" id="WEFP01000001">
    <property type="protein sequence ID" value="KAB7577698.1"/>
    <property type="molecule type" value="Genomic_DNA"/>
</dbReference>
<dbReference type="AlphaFoldDB" id="A0A133CWF0"/>
<dbReference type="InterPro" id="IPR020449">
    <property type="entry name" value="Tscrpt_reg_AraC-type_HTH"/>
</dbReference>
<dbReference type="InterPro" id="IPR018060">
    <property type="entry name" value="HTH_AraC"/>
</dbReference>
<dbReference type="PROSITE" id="PS00041">
    <property type="entry name" value="HTH_ARAC_FAMILY_1"/>
    <property type="match status" value="1"/>
</dbReference>
<evidence type="ECO:0000256" key="2">
    <source>
        <dbReference type="ARBA" id="ARBA00023125"/>
    </source>
</evidence>
<dbReference type="RefSeq" id="WP_002297334.1">
    <property type="nucleotide sequence ID" value="NZ_AP026772.1"/>
</dbReference>
<evidence type="ECO:0000313" key="5">
    <source>
        <dbReference type="EMBL" id="KAB7577698.1"/>
    </source>
</evidence>
<dbReference type="InterPro" id="IPR018062">
    <property type="entry name" value="HTH_AraC-typ_CS"/>
</dbReference>
<dbReference type="Proteomes" id="UP000469871">
    <property type="component" value="Unassembled WGS sequence"/>
</dbReference>
<dbReference type="PANTHER" id="PTHR43280">
    <property type="entry name" value="ARAC-FAMILY TRANSCRIPTIONAL REGULATOR"/>
    <property type="match status" value="1"/>
</dbReference>
<organism evidence="5 6">
    <name type="scientific">Enterococcus faecium</name>
    <name type="common">Streptococcus faecium</name>
    <dbReference type="NCBI Taxonomy" id="1352"/>
    <lineage>
        <taxon>Bacteria</taxon>
        <taxon>Bacillati</taxon>
        <taxon>Bacillota</taxon>
        <taxon>Bacilli</taxon>
        <taxon>Lactobacillales</taxon>
        <taxon>Enterococcaceae</taxon>
        <taxon>Enterococcus</taxon>
    </lineage>
</organism>
<dbReference type="InterPro" id="IPR024022">
    <property type="entry name" value="Tscrpt_reg_HTH_surface_antigen"/>
</dbReference>
<sequence>MFSDKEVLLKSLHVCLKLPIVVFNSEFSIIKEYRSDRTTYFFYDYKKLLTDNIKKTKDFHFFTGDFNEMFLLYMFKTRYYLFGPFRANNIDKVFFKLKMNNLNVAMADRERLYNSLQNLTLYSLGDIRDILILVHYFFTGKIEDLFHEPLIEYTENLSKTIEQIKIDNLLSQNYDPEIYLFLYENKILEYVKNGDIRNLENMVFNLSNGIIPSVSGDTIRSEKNYSIIVFEKLAQTSITLGMDIIEAYQSRDALIQENELAVSLPEVLKVRDSGIVYYTKEIGKTKIEHLSPLISSVVQFIGLNIYKRITVKEIANYFSVSETKLRESFKNEMHITIYNYISKRKISTAKIMLKSNHTISEVSLGLGFSDSSHFSRVFKKYAGVSPKQYQLGLVDNFNNIS</sequence>
<dbReference type="NCBIfam" id="TIGR04094">
    <property type="entry name" value="adjacent_YSIRK"/>
    <property type="match status" value="1"/>
</dbReference>
<evidence type="ECO:0000259" key="4">
    <source>
        <dbReference type="PROSITE" id="PS01124"/>
    </source>
</evidence>
<name>A0A133CWF0_ENTFC</name>